<dbReference type="EMBL" id="CP150496">
    <property type="protein sequence ID" value="WYW55839.1"/>
    <property type="molecule type" value="Genomic_DNA"/>
</dbReference>
<feature type="signal peptide" evidence="3">
    <location>
        <begin position="1"/>
        <end position="23"/>
    </location>
</feature>
<sequence>MIKKFSLLIIVILTMSACSSSEGGEQVITDSFDRGAMLVNIADNMIIPAYEDFNDKMNSLKSAGDSFVANPNQTNLDSFRSAWLTAYKSWQYVEMFNIGKAEELQYSFYMNIYPLTVSDVEENIANGSYDLNSVNNHDAQGFPALDYLLYGVDDTDAKILEKYTTAANNDNYKKYITDVLNQMSTLTNTIVSDFKTQRDTFVVSTQNTATSVVNKLINDYIFYYEKGLRANKFGIPAGVFSNTTLPNKVEGFYKNDVSKELSLEALTAVKNLFEGTSYNGNSNGLSFKNYLIQLEREDIASAITTQLAAATSEINKLDNSFTVQVNSDNTAMTKSYDELQKVVVYFKVDMLQAFNINVDYVDADGD</sequence>
<protein>
    <submittedName>
        <fullName evidence="5">Imelysin family protein</fullName>
    </submittedName>
</protein>
<evidence type="ECO:0000256" key="2">
    <source>
        <dbReference type="ARBA" id="ARBA00022729"/>
    </source>
</evidence>
<comment type="subcellular location">
    <subcellularLocation>
        <location evidence="1">Cell envelope</location>
    </subcellularLocation>
</comment>
<evidence type="ECO:0000256" key="1">
    <source>
        <dbReference type="ARBA" id="ARBA00004196"/>
    </source>
</evidence>
<reference evidence="5 6" key="1">
    <citation type="submission" date="2024-03" db="EMBL/GenBank/DDBJ databases">
        <authorList>
            <person name="Cao K."/>
        </authorList>
    </citation>
    <scope>NUCLEOTIDE SEQUENCE [LARGE SCALE GENOMIC DNA]</scope>
    <source>
        <strain evidence="5 6">MCCC 1K00696</strain>
    </source>
</reference>
<feature type="chain" id="PRO_5045899481" evidence="3">
    <location>
        <begin position="24"/>
        <end position="366"/>
    </location>
</feature>
<gene>
    <name evidence="5" type="ORF">WG950_00995</name>
</gene>
<proteinExistence type="predicted"/>
<evidence type="ECO:0000313" key="6">
    <source>
        <dbReference type="Proteomes" id="UP001491088"/>
    </source>
</evidence>
<dbReference type="CDD" id="cd14659">
    <property type="entry name" value="Imelysin-like_IPPA"/>
    <property type="match status" value="1"/>
</dbReference>
<evidence type="ECO:0000313" key="5">
    <source>
        <dbReference type="EMBL" id="WYW55839.1"/>
    </source>
</evidence>
<name>A0ABZ2TTL3_9FLAO</name>
<accession>A0ABZ2TTL3</accession>
<dbReference type="Pfam" id="PF09375">
    <property type="entry name" value="Peptidase_M75"/>
    <property type="match status" value="1"/>
</dbReference>
<dbReference type="InterPro" id="IPR038352">
    <property type="entry name" value="Imelysin_sf"/>
</dbReference>
<dbReference type="RefSeq" id="WP_340933525.1">
    <property type="nucleotide sequence ID" value="NZ_CP150496.1"/>
</dbReference>
<dbReference type="Gene3D" id="1.20.1420.20">
    <property type="entry name" value="M75 peptidase, HXXE motif"/>
    <property type="match status" value="1"/>
</dbReference>
<dbReference type="InterPro" id="IPR018976">
    <property type="entry name" value="Imelysin-like"/>
</dbReference>
<evidence type="ECO:0000259" key="4">
    <source>
        <dbReference type="Pfam" id="PF09375"/>
    </source>
</evidence>
<dbReference type="Proteomes" id="UP001491088">
    <property type="component" value="Chromosome"/>
</dbReference>
<evidence type="ECO:0000256" key="3">
    <source>
        <dbReference type="SAM" id="SignalP"/>
    </source>
</evidence>
<dbReference type="InterPro" id="IPR034984">
    <property type="entry name" value="Imelysin-like_IPPA"/>
</dbReference>
<dbReference type="PROSITE" id="PS51257">
    <property type="entry name" value="PROKAR_LIPOPROTEIN"/>
    <property type="match status" value="1"/>
</dbReference>
<feature type="domain" description="Imelysin-like" evidence="4">
    <location>
        <begin position="46"/>
        <end position="330"/>
    </location>
</feature>
<keyword evidence="2 3" id="KW-0732">Signal</keyword>
<keyword evidence="6" id="KW-1185">Reference proteome</keyword>
<organism evidence="5 6">
    <name type="scientific">Polaribacter marinaquae</name>
    <dbReference type="NCBI Taxonomy" id="1642819"/>
    <lineage>
        <taxon>Bacteria</taxon>
        <taxon>Pseudomonadati</taxon>
        <taxon>Bacteroidota</taxon>
        <taxon>Flavobacteriia</taxon>
        <taxon>Flavobacteriales</taxon>
        <taxon>Flavobacteriaceae</taxon>
    </lineage>
</organism>